<protein>
    <submittedName>
        <fullName evidence="1">Uncharacterized protein</fullName>
    </submittedName>
</protein>
<evidence type="ECO:0000313" key="1">
    <source>
        <dbReference type="EMBL" id="MBW4549287.1"/>
    </source>
</evidence>
<comment type="caution">
    <text evidence="1">The sequence shown here is derived from an EMBL/GenBank/DDBJ whole genome shotgun (WGS) entry which is preliminary data.</text>
</comment>
<gene>
    <name evidence="1" type="ORF">KME25_33500</name>
</gene>
<reference evidence="1" key="1">
    <citation type="submission" date="2021-05" db="EMBL/GenBank/DDBJ databases">
        <authorList>
            <person name="Pietrasiak N."/>
            <person name="Ward R."/>
            <person name="Stajich J.E."/>
            <person name="Kurbessoian T."/>
        </authorList>
    </citation>
    <scope>NUCLEOTIDE SEQUENCE</scope>
    <source>
        <strain evidence="1">CPER-KK1</strain>
    </source>
</reference>
<organism evidence="1 2">
    <name type="scientific">Symplocastrum torsivum CPER-KK1</name>
    <dbReference type="NCBI Taxonomy" id="450513"/>
    <lineage>
        <taxon>Bacteria</taxon>
        <taxon>Bacillati</taxon>
        <taxon>Cyanobacteriota</taxon>
        <taxon>Cyanophyceae</taxon>
        <taxon>Oscillatoriophycideae</taxon>
        <taxon>Oscillatoriales</taxon>
        <taxon>Microcoleaceae</taxon>
        <taxon>Symplocastrum</taxon>
    </lineage>
</organism>
<sequence>MQQQHTKKPFTAADESYLSEVVIECKNRLESALSTAQGYSRVPQLATSLADAVTAVGEAAAILQDIDSYSD</sequence>
<dbReference type="AlphaFoldDB" id="A0A951PUL5"/>
<accession>A0A951PUL5</accession>
<reference evidence="1" key="2">
    <citation type="journal article" date="2022" name="Microbiol. Resour. Announc.">
        <title>Metagenome Sequencing to Explore Phylogenomics of Terrestrial Cyanobacteria.</title>
        <authorList>
            <person name="Ward R.D."/>
            <person name="Stajich J.E."/>
            <person name="Johansen J.R."/>
            <person name="Huntemann M."/>
            <person name="Clum A."/>
            <person name="Foster B."/>
            <person name="Foster B."/>
            <person name="Roux S."/>
            <person name="Palaniappan K."/>
            <person name="Varghese N."/>
            <person name="Mukherjee S."/>
            <person name="Reddy T.B.K."/>
            <person name="Daum C."/>
            <person name="Copeland A."/>
            <person name="Chen I.A."/>
            <person name="Ivanova N.N."/>
            <person name="Kyrpides N.C."/>
            <person name="Shapiro N."/>
            <person name="Eloe-Fadrosh E.A."/>
            <person name="Pietrasiak N."/>
        </authorList>
    </citation>
    <scope>NUCLEOTIDE SEQUENCE</scope>
    <source>
        <strain evidence="1">CPER-KK1</strain>
    </source>
</reference>
<dbReference type="Proteomes" id="UP000753908">
    <property type="component" value="Unassembled WGS sequence"/>
</dbReference>
<evidence type="ECO:0000313" key="2">
    <source>
        <dbReference type="Proteomes" id="UP000753908"/>
    </source>
</evidence>
<name>A0A951PUL5_9CYAN</name>
<proteinExistence type="predicted"/>
<dbReference type="EMBL" id="JAHHIF010000090">
    <property type="protein sequence ID" value="MBW4549287.1"/>
    <property type="molecule type" value="Genomic_DNA"/>
</dbReference>